<sequence>MYIYFKTAKPDSIDVFRCHYKEEARHVSQLLKTNYFYKIFVLK</sequence>
<protein>
    <submittedName>
        <fullName evidence="1">Uncharacterized protein</fullName>
    </submittedName>
</protein>
<name>A0A445MWB9_9BACT</name>
<accession>A0A445MWB9</accession>
<reference evidence="1" key="1">
    <citation type="submission" date="2018-01" db="EMBL/GenBank/DDBJ databases">
        <authorList>
            <person name="Regsiter A."/>
            <person name="William W."/>
        </authorList>
    </citation>
    <scope>NUCLEOTIDE SEQUENCE</scope>
    <source>
        <strain evidence="1">TRIP AH-1</strain>
    </source>
</reference>
<evidence type="ECO:0000313" key="1">
    <source>
        <dbReference type="EMBL" id="SPD73755.1"/>
    </source>
</evidence>
<organism evidence="1">
    <name type="scientific">uncultured Desulfobacterium sp</name>
    <dbReference type="NCBI Taxonomy" id="201089"/>
    <lineage>
        <taxon>Bacteria</taxon>
        <taxon>Pseudomonadati</taxon>
        <taxon>Thermodesulfobacteriota</taxon>
        <taxon>Desulfobacteria</taxon>
        <taxon>Desulfobacterales</taxon>
        <taxon>Desulfobacteriaceae</taxon>
        <taxon>Desulfobacterium</taxon>
        <taxon>environmental samples</taxon>
    </lineage>
</organism>
<gene>
    <name evidence="1" type="ORF">PITCH_A1920094</name>
</gene>
<proteinExistence type="predicted"/>
<dbReference type="AlphaFoldDB" id="A0A445MWB9"/>
<dbReference type="EMBL" id="OJIN01000104">
    <property type="protein sequence ID" value="SPD73755.1"/>
    <property type="molecule type" value="Genomic_DNA"/>
</dbReference>